<dbReference type="EMBL" id="VIFM01000120">
    <property type="protein sequence ID" value="TQF12901.1"/>
    <property type="molecule type" value="Genomic_DNA"/>
</dbReference>
<keyword evidence="6" id="KW-1133">Transmembrane helix</keyword>
<comment type="catalytic activity">
    <reaction evidence="1 6">
        <text>Cleavage of hydrophobic, N-terminal signal or leader sequences from secreted and periplasmic proteins.</text>
        <dbReference type="EC" id="3.4.21.89"/>
    </reaction>
</comment>
<evidence type="ECO:0000259" key="7">
    <source>
        <dbReference type="Pfam" id="PF10502"/>
    </source>
</evidence>
<sequence length="318" mass="34358">MTAETESAMPQPRRLSFRRRAVATLLALFNPGVGHALMGRWLRGALWVGAIVVLSASLPFVGFVGVMVLLALYVAAVVDVARVAPPAVGVPSVWHALLMVVGIWLGSNVALKGIRAVVTTPWRMPSGGMHPSLLQGDAIMTDATVAPPLRRRPLLRGEVLVFDPPHTSEGPFLQRIVALGGDTVRMEAGRLWLNGQPVSRRLTEDACIATDPPGQAPGCAVYEELLGELNYLIQVGGEGASLPTEEGRCPAHLELEGTSCKVPEGHLFVLGDNRDNSFDSRYFGAVPEANVRGVGSYIFFSWTPERGARWDRLGQWLR</sequence>
<dbReference type="PANTHER" id="PTHR43390:SF1">
    <property type="entry name" value="CHLOROPLAST PROCESSING PEPTIDASE"/>
    <property type="match status" value="1"/>
</dbReference>
<keyword evidence="9" id="KW-1185">Reference proteome</keyword>
<dbReference type="InterPro" id="IPR019533">
    <property type="entry name" value="Peptidase_S26"/>
</dbReference>
<protein>
    <recommendedName>
        <fullName evidence="4 6">Signal peptidase I</fullName>
        <ecNumber evidence="3 6">3.4.21.89</ecNumber>
    </recommendedName>
</protein>
<evidence type="ECO:0000256" key="1">
    <source>
        <dbReference type="ARBA" id="ARBA00000677"/>
    </source>
</evidence>
<evidence type="ECO:0000256" key="4">
    <source>
        <dbReference type="ARBA" id="ARBA00019232"/>
    </source>
</evidence>
<feature type="transmembrane region" description="Helical" evidence="6">
    <location>
        <begin position="46"/>
        <end position="75"/>
    </location>
</feature>
<keyword evidence="6" id="KW-0645">Protease</keyword>
<comment type="caution">
    <text evidence="6">Lacks conserved residue(s) required for the propagation of feature annotation.</text>
</comment>
<dbReference type="EC" id="3.4.21.89" evidence="3 6"/>
<dbReference type="InterPro" id="IPR019758">
    <property type="entry name" value="Pept_S26A_signal_pept_1_CS"/>
</dbReference>
<organism evidence="8 9">
    <name type="scientific">Myxococcus llanfairpwllgwyngyllgogerychwyrndrobwllllantysiliogogogochensis</name>
    <dbReference type="NCBI Taxonomy" id="2590453"/>
    <lineage>
        <taxon>Bacteria</taxon>
        <taxon>Pseudomonadati</taxon>
        <taxon>Myxococcota</taxon>
        <taxon>Myxococcia</taxon>
        <taxon>Myxococcales</taxon>
        <taxon>Cystobacterineae</taxon>
        <taxon>Myxococcaceae</taxon>
        <taxon>Myxococcus</taxon>
    </lineage>
</organism>
<dbReference type="GO" id="GO:0004252">
    <property type="term" value="F:serine-type endopeptidase activity"/>
    <property type="evidence" value="ECO:0007669"/>
    <property type="project" value="InterPro"/>
</dbReference>
<keyword evidence="6" id="KW-0812">Transmembrane</keyword>
<feature type="domain" description="Peptidase S26" evidence="7">
    <location>
        <begin position="110"/>
        <end position="299"/>
    </location>
</feature>
<comment type="similarity">
    <text evidence="2 6">Belongs to the peptidase S26 family.</text>
</comment>
<dbReference type="InterPro" id="IPR036286">
    <property type="entry name" value="LexA/Signal_pep-like_sf"/>
</dbReference>
<evidence type="ECO:0000256" key="3">
    <source>
        <dbReference type="ARBA" id="ARBA00013208"/>
    </source>
</evidence>
<accession>A0A540WV59</accession>
<dbReference type="PRINTS" id="PR00727">
    <property type="entry name" value="LEADERPTASE"/>
</dbReference>
<comment type="caution">
    <text evidence="8">The sequence shown here is derived from an EMBL/GenBank/DDBJ whole genome shotgun (WGS) entry which is preliminary data.</text>
</comment>
<dbReference type="NCBIfam" id="TIGR02227">
    <property type="entry name" value="sigpep_I_bact"/>
    <property type="match status" value="1"/>
</dbReference>
<gene>
    <name evidence="8" type="primary">lepB</name>
    <name evidence="8" type="ORF">FJV41_26650</name>
</gene>
<name>A0A540WV59_9BACT</name>
<proteinExistence type="inferred from homology"/>
<evidence type="ECO:0000256" key="6">
    <source>
        <dbReference type="RuleBase" id="RU362042"/>
    </source>
</evidence>
<dbReference type="InterPro" id="IPR000223">
    <property type="entry name" value="Pept_S26A_signal_pept_1"/>
</dbReference>
<dbReference type="SUPFAM" id="SSF51306">
    <property type="entry name" value="LexA/Signal peptidase"/>
    <property type="match status" value="1"/>
</dbReference>
<comment type="subcellular location">
    <subcellularLocation>
        <location evidence="6">Membrane</location>
        <topology evidence="6">Single-pass type II membrane protein</topology>
    </subcellularLocation>
</comment>
<dbReference type="Proteomes" id="UP000315369">
    <property type="component" value="Unassembled WGS sequence"/>
</dbReference>
<dbReference type="CDD" id="cd06530">
    <property type="entry name" value="S26_SPase_I"/>
    <property type="match status" value="1"/>
</dbReference>
<dbReference type="GO" id="GO:0006465">
    <property type="term" value="P:signal peptide processing"/>
    <property type="evidence" value="ECO:0007669"/>
    <property type="project" value="InterPro"/>
</dbReference>
<evidence type="ECO:0000313" key="8">
    <source>
        <dbReference type="EMBL" id="TQF12901.1"/>
    </source>
</evidence>
<evidence type="ECO:0000313" key="9">
    <source>
        <dbReference type="Proteomes" id="UP000315369"/>
    </source>
</evidence>
<feature type="transmembrane region" description="Helical" evidence="6">
    <location>
        <begin position="87"/>
        <end position="106"/>
    </location>
</feature>
<dbReference type="Gene3D" id="2.10.109.10">
    <property type="entry name" value="Umud Fragment, subunit A"/>
    <property type="match status" value="1"/>
</dbReference>
<keyword evidence="6" id="KW-0472">Membrane</keyword>
<dbReference type="OrthoDB" id="9815782at2"/>
<dbReference type="AlphaFoldDB" id="A0A540WV59"/>
<evidence type="ECO:0000256" key="2">
    <source>
        <dbReference type="ARBA" id="ARBA00009370"/>
    </source>
</evidence>
<evidence type="ECO:0000256" key="5">
    <source>
        <dbReference type="ARBA" id="ARBA00022801"/>
    </source>
</evidence>
<dbReference type="PANTHER" id="PTHR43390">
    <property type="entry name" value="SIGNAL PEPTIDASE I"/>
    <property type="match status" value="1"/>
</dbReference>
<dbReference type="GO" id="GO:0016020">
    <property type="term" value="C:membrane"/>
    <property type="evidence" value="ECO:0007669"/>
    <property type="project" value="UniProtKB-SubCell"/>
</dbReference>
<dbReference type="GO" id="GO:0009003">
    <property type="term" value="F:signal peptidase activity"/>
    <property type="evidence" value="ECO:0007669"/>
    <property type="project" value="UniProtKB-EC"/>
</dbReference>
<reference evidence="8 9" key="1">
    <citation type="submission" date="2019-06" db="EMBL/GenBank/DDBJ databases">
        <authorList>
            <person name="Livingstone P."/>
            <person name="Whitworth D."/>
        </authorList>
    </citation>
    <scope>NUCLEOTIDE SEQUENCE [LARGE SCALE GENOMIC DNA]</scope>
    <source>
        <strain evidence="8 9">AM401</strain>
    </source>
</reference>
<dbReference type="PROSITE" id="PS00761">
    <property type="entry name" value="SPASE_I_3"/>
    <property type="match status" value="1"/>
</dbReference>
<dbReference type="Pfam" id="PF10502">
    <property type="entry name" value="Peptidase_S26"/>
    <property type="match status" value="1"/>
</dbReference>
<keyword evidence="5 6" id="KW-0378">Hydrolase</keyword>